<evidence type="ECO:0000256" key="4">
    <source>
        <dbReference type="ARBA" id="ARBA00022989"/>
    </source>
</evidence>
<dbReference type="AlphaFoldDB" id="A0AAD8BNA1"/>
<feature type="transmembrane region" description="Helical" evidence="7">
    <location>
        <begin position="69"/>
        <end position="92"/>
    </location>
</feature>
<dbReference type="Gene3D" id="1.20.1740.10">
    <property type="entry name" value="Amino acid/polyamine transporter I"/>
    <property type="match status" value="1"/>
</dbReference>
<evidence type="ECO:0000256" key="7">
    <source>
        <dbReference type="SAM" id="Phobius"/>
    </source>
</evidence>
<dbReference type="GO" id="GO:0005886">
    <property type="term" value="C:plasma membrane"/>
    <property type="evidence" value="ECO:0007669"/>
    <property type="project" value="TreeGrafter"/>
</dbReference>
<dbReference type="PANTHER" id="PTHR43243:SF4">
    <property type="entry name" value="CATIONIC AMINO ACID TRANSPORTER 4"/>
    <property type="match status" value="1"/>
</dbReference>
<evidence type="ECO:0000313" key="9">
    <source>
        <dbReference type="Proteomes" id="UP001233172"/>
    </source>
</evidence>
<feature type="transmembrane region" description="Helical" evidence="7">
    <location>
        <begin position="616"/>
        <end position="638"/>
    </location>
</feature>
<evidence type="ECO:0000313" key="8">
    <source>
        <dbReference type="EMBL" id="KAK0056829.1"/>
    </source>
</evidence>
<accession>A0AAD8BNA1</accession>
<dbReference type="Proteomes" id="UP001233172">
    <property type="component" value="Unassembled WGS sequence"/>
</dbReference>
<feature type="transmembrane region" description="Helical" evidence="7">
    <location>
        <begin position="230"/>
        <end position="253"/>
    </location>
</feature>
<name>A0AAD8BNA1_BIOPF</name>
<reference evidence="8" key="2">
    <citation type="submission" date="2023-04" db="EMBL/GenBank/DDBJ databases">
        <authorList>
            <person name="Bu L."/>
            <person name="Lu L."/>
            <person name="Laidemitt M.R."/>
            <person name="Zhang S.M."/>
            <person name="Mutuku M."/>
            <person name="Mkoji G."/>
            <person name="Steinauer M."/>
            <person name="Loker E.S."/>
        </authorList>
    </citation>
    <scope>NUCLEOTIDE SEQUENCE</scope>
    <source>
        <strain evidence="8">KasaAsao</strain>
        <tissue evidence="8">Whole Snail</tissue>
    </source>
</reference>
<feature type="transmembrane region" description="Helical" evidence="7">
    <location>
        <begin position="113"/>
        <end position="137"/>
    </location>
</feature>
<feature type="transmembrane region" description="Helical" evidence="7">
    <location>
        <begin position="42"/>
        <end position="63"/>
    </location>
</feature>
<sequence length="734" mass="80615">MKEHSIWRSRLHHLGQRMIQRKVVGENDMKTELRRCLTTPQLTLLGVGNTIGVGIYVMLGVMAKENAGPSVILCFAAAIFVTLMNALVYAEFATYIPQTGAAYIYFYKVFGEFAAFLCGWLILITFTFASSVGARAWSGMLDSFFNNTIQDQTTKFFGKIQFGMPFAESLDVLAFAFQIAVVIIVSCNVMCSSIINTILGVLTSSVLIFVFIVGIIYGNPENFRNTEHGGFFPFGIVGVIKGTSLALYATSGFDIICLSAEEAKNPAKAIPRAIILELLIVGAVYIGAAVGMLFLIPYWLIDLRSPLPSAFENVHLPWGKFIVTIGPMFGVTNLQMLGIYSVSRVMYRMSKDGLFLQCFLKVNNKTGVPLNSVVCVGVLTSVTALLFDLSYIVKITVLLMMMNSVLVGTALIKLIITEGSRTDNFSEPNSGSYQRDKTEQDFVENEIVVSECRTSDSVENLAVVTEENGHVVFSESAPTLEFRAVENNSLENTFNNHIQNKGAGVSENSDLTNELERSSDESRKGGTTATTAYDETEDDLLFQKSASVHRCPAYQERSLALQDSNMGVKQRIAACLSPFFPGILSVNVMLTLHWLACVALALQINFGYKDIIQLKLVSILSLSILLVLLVLISFFLWSQCHSSNRQGFQTPLMPFIPTMSVLSSAILMFSAGDMSGFIEVIILVVLGAIFYVIMVLCKFNSKRSFSLPEGCDERNSLLAGSGDDADDEIESDEI</sequence>
<feature type="transmembrane region" description="Helical" evidence="7">
    <location>
        <begin position="677"/>
        <end position="697"/>
    </location>
</feature>
<dbReference type="EMBL" id="JASAOG010000059">
    <property type="protein sequence ID" value="KAK0056829.1"/>
    <property type="molecule type" value="Genomic_DNA"/>
</dbReference>
<dbReference type="InterPro" id="IPR002293">
    <property type="entry name" value="AA/rel_permease1"/>
</dbReference>
<organism evidence="8 9">
    <name type="scientific">Biomphalaria pfeifferi</name>
    <name type="common">Bloodfluke planorb</name>
    <name type="synonym">Freshwater snail</name>
    <dbReference type="NCBI Taxonomy" id="112525"/>
    <lineage>
        <taxon>Eukaryota</taxon>
        <taxon>Metazoa</taxon>
        <taxon>Spiralia</taxon>
        <taxon>Lophotrochozoa</taxon>
        <taxon>Mollusca</taxon>
        <taxon>Gastropoda</taxon>
        <taxon>Heterobranchia</taxon>
        <taxon>Euthyneura</taxon>
        <taxon>Panpulmonata</taxon>
        <taxon>Hygrophila</taxon>
        <taxon>Lymnaeoidea</taxon>
        <taxon>Planorbidae</taxon>
        <taxon>Biomphalaria</taxon>
    </lineage>
</organism>
<comment type="subcellular location">
    <subcellularLocation>
        <location evidence="1">Membrane</location>
        <topology evidence="1">Multi-pass membrane protein</topology>
    </subcellularLocation>
</comment>
<feature type="transmembrane region" description="Helical" evidence="7">
    <location>
        <begin position="274"/>
        <end position="301"/>
    </location>
</feature>
<feature type="transmembrane region" description="Helical" evidence="7">
    <location>
        <begin position="579"/>
        <end position="604"/>
    </location>
</feature>
<feature type="transmembrane region" description="Helical" evidence="7">
    <location>
        <begin position="393"/>
        <end position="416"/>
    </location>
</feature>
<feature type="transmembrane region" description="Helical" evidence="7">
    <location>
        <begin position="172"/>
        <end position="191"/>
    </location>
</feature>
<feature type="transmembrane region" description="Helical" evidence="7">
    <location>
        <begin position="650"/>
        <end position="671"/>
    </location>
</feature>
<keyword evidence="3 7" id="KW-0812">Transmembrane</keyword>
<evidence type="ECO:0000256" key="5">
    <source>
        <dbReference type="ARBA" id="ARBA00023136"/>
    </source>
</evidence>
<evidence type="ECO:0000256" key="1">
    <source>
        <dbReference type="ARBA" id="ARBA00004141"/>
    </source>
</evidence>
<feature type="transmembrane region" description="Helical" evidence="7">
    <location>
        <begin position="198"/>
        <end position="218"/>
    </location>
</feature>
<feature type="transmembrane region" description="Helical" evidence="7">
    <location>
        <begin position="368"/>
        <end position="387"/>
    </location>
</feature>
<dbReference type="GO" id="GO:0015171">
    <property type="term" value="F:amino acid transmembrane transporter activity"/>
    <property type="evidence" value="ECO:0007669"/>
    <property type="project" value="TreeGrafter"/>
</dbReference>
<comment type="caution">
    <text evidence="8">The sequence shown here is derived from an EMBL/GenBank/DDBJ whole genome shotgun (WGS) entry which is preliminary data.</text>
</comment>
<keyword evidence="5 7" id="KW-0472">Membrane</keyword>
<evidence type="ECO:0000256" key="2">
    <source>
        <dbReference type="ARBA" id="ARBA00022448"/>
    </source>
</evidence>
<evidence type="ECO:0000256" key="3">
    <source>
        <dbReference type="ARBA" id="ARBA00022692"/>
    </source>
</evidence>
<gene>
    <name evidence="8" type="ORF">Bpfe_013767</name>
</gene>
<protein>
    <submittedName>
        <fullName evidence="8">Cationic amino acid transporter</fullName>
    </submittedName>
</protein>
<evidence type="ECO:0000256" key="6">
    <source>
        <dbReference type="SAM" id="MobiDB-lite"/>
    </source>
</evidence>
<keyword evidence="4 7" id="KW-1133">Transmembrane helix</keyword>
<reference evidence="8" key="1">
    <citation type="journal article" date="2023" name="PLoS Negl. Trop. Dis.">
        <title>A genome sequence for Biomphalaria pfeifferi, the major vector snail for the human-infecting parasite Schistosoma mansoni.</title>
        <authorList>
            <person name="Bu L."/>
            <person name="Lu L."/>
            <person name="Laidemitt M.R."/>
            <person name="Zhang S.M."/>
            <person name="Mutuku M."/>
            <person name="Mkoji G."/>
            <person name="Steinauer M."/>
            <person name="Loker E.S."/>
        </authorList>
    </citation>
    <scope>NUCLEOTIDE SEQUENCE</scope>
    <source>
        <strain evidence="8">KasaAsao</strain>
    </source>
</reference>
<feature type="compositionally biased region" description="Basic and acidic residues" evidence="6">
    <location>
        <begin position="514"/>
        <end position="524"/>
    </location>
</feature>
<keyword evidence="2" id="KW-0813">Transport</keyword>
<dbReference type="Pfam" id="PF13520">
    <property type="entry name" value="AA_permease_2"/>
    <property type="match status" value="1"/>
</dbReference>
<proteinExistence type="predicted"/>
<feature type="transmembrane region" description="Helical" evidence="7">
    <location>
        <begin position="321"/>
        <end position="347"/>
    </location>
</feature>
<feature type="region of interest" description="Disordered" evidence="6">
    <location>
        <begin position="498"/>
        <end position="530"/>
    </location>
</feature>
<dbReference type="PANTHER" id="PTHR43243">
    <property type="entry name" value="INNER MEMBRANE TRANSPORTER YGJI-RELATED"/>
    <property type="match status" value="1"/>
</dbReference>
<keyword evidence="9" id="KW-1185">Reference proteome</keyword>